<name>A0A9Q9DSJ8_CURCL</name>
<proteinExistence type="predicted"/>
<dbReference type="VEuPathDB" id="FungiDB:yc1106_05056"/>
<feature type="region of interest" description="Disordered" evidence="1">
    <location>
        <begin position="1"/>
        <end position="139"/>
    </location>
</feature>
<accession>A0A9Q9DSJ8</accession>
<gene>
    <name evidence="2" type="ORF">yc1106_05056</name>
</gene>
<dbReference type="AlphaFoldDB" id="A0A9Q9DSJ8"/>
<evidence type="ECO:0000313" key="3">
    <source>
        <dbReference type="Proteomes" id="UP001056012"/>
    </source>
</evidence>
<evidence type="ECO:0000256" key="1">
    <source>
        <dbReference type="SAM" id="MobiDB-lite"/>
    </source>
</evidence>
<reference evidence="2" key="1">
    <citation type="submission" date="2021-12" db="EMBL/GenBank/DDBJ databases">
        <title>Curvularia clavata genome.</title>
        <authorList>
            <person name="Cao Y."/>
        </authorList>
    </citation>
    <scope>NUCLEOTIDE SEQUENCE</scope>
    <source>
        <strain evidence="2">Yc1106</strain>
    </source>
</reference>
<sequence>MTSYGQPMPLPTRTNTVDSQKSQSSSGQMSPPCSPGSPNSRIATSPTEESFFGAITARIRGRSRSRSRAATSDKRTKSPMAMPPVQSPQSQHASGASSTSPARPLATPLQSSRPSVQSPGRRNTSGSDPWRGRHSNDWLFNGYSVTATAKEFIQRRK</sequence>
<dbReference type="OrthoDB" id="5089392at2759"/>
<evidence type="ECO:0000313" key="2">
    <source>
        <dbReference type="EMBL" id="USP77782.1"/>
    </source>
</evidence>
<organism evidence="2 3">
    <name type="scientific">Curvularia clavata</name>
    <dbReference type="NCBI Taxonomy" id="95742"/>
    <lineage>
        <taxon>Eukaryota</taxon>
        <taxon>Fungi</taxon>
        <taxon>Dikarya</taxon>
        <taxon>Ascomycota</taxon>
        <taxon>Pezizomycotina</taxon>
        <taxon>Dothideomycetes</taxon>
        <taxon>Pleosporomycetidae</taxon>
        <taxon>Pleosporales</taxon>
        <taxon>Pleosporineae</taxon>
        <taxon>Pleosporaceae</taxon>
        <taxon>Curvularia</taxon>
    </lineage>
</organism>
<feature type="compositionally biased region" description="Polar residues" evidence="1">
    <location>
        <begin position="108"/>
        <end position="127"/>
    </location>
</feature>
<feature type="compositionally biased region" description="Low complexity" evidence="1">
    <location>
        <begin position="19"/>
        <end position="31"/>
    </location>
</feature>
<feature type="compositionally biased region" description="Polar residues" evidence="1">
    <location>
        <begin position="39"/>
        <end position="48"/>
    </location>
</feature>
<keyword evidence="3" id="KW-1185">Reference proteome</keyword>
<dbReference type="EMBL" id="CP089276">
    <property type="protein sequence ID" value="USP77782.1"/>
    <property type="molecule type" value="Genomic_DNA"/>
</dbReference>
<protein>
    <submittedName>
        <fullName evidence="2">Uncharacterized protein</fullName>
    </submittedName>
</protein>
<dbReference type="Proteomes" id="UP001056012">
    <property type="component" value="Chromosome 3"/>
</dbReference>
<feature type="compositionally biased region" description="Polar residues" evidence="1">
    <location>
        <begin position="87"/>
        <end position="101"/>
    </location>
</feature>